<keyword evidence="8 11" id="KW-0472">Membrane</keyword>
<comment type="pathway">
    <text evidence="2 11">Protein modification; protein glycosylation.</text>
</comment>
<dbReference type="STRING" id="137246.A0A401SVY1"/>
<evidence type="ECO:0000256" key="6">
    <source>
        <dbReference type="ARBA" id="ARBA00022824"/>
    </source>
</evidence>
<comment type="function">
    <text evidence="9 11">Required for efficient N-glycosylation. Necessary for maintaining optimal levels of dolichol-linked oligosaccharides. Hydrolyzes dolichyl pyrophosphate at a very high rate and dolichyl monophosphate at a much lower rate. Does not act on phosphatidate.</text>
</comment>
<comment type="similarity">
    <text evidence="3 11">Belongs to the dolichyldiphosphatase family.</text>
</comment>
<dbReference type="EMBL" id="BEZZ01000608">
    <property type="protein sequence ID" value="GCC34530.1"/>
    <property type="molecule type" value="Genomic_DNA"/>
</dbReference>
<evidence type="ECO:0000313" key="14">
    <source>
        <dbReference type="Proteomes" id="UP000287033"/>
    </source>
</evidence>
<evidence type="ECO:0000256" key="7">
    <source>
        <dbReference type="ARBA" id="ARBA00022989"/>
    </source>
</evidence>
<evidence type="ECO:0000256" key="9">
    <source>
        <dbReference type="ARBA" id="ARBA00024907"/>
    </source>
</evidence>
<dbReference type="PANTHER" id="PTHR11247:SF1">
    <property type="entry name" value="DOLICHYLDIPHOSPHATASE 1"/>
    <property type="match status" value="1"/>
</dbReference>
<dbReference type="PANTHER" id="PTHR11247">
    <property type="entry name" value="PALMITOYL-PROTEIN THIOESTERASE/DOLICHYLDIPHOSPHATASE 1"/>
    <property type="match status" value="1"/>
</dbReference>
<keyword evidence="14" id="KW-1185">Reference proteome</keyword>
<dbReference type="EC" id="3.6.1.43" evidence="11"/>
<dbReference type="Pfam" id="PF01569">
    <property type="entry name" value="PAP2"/>
    <property type="match status" value="1"/>
</dbReference>
<keyword evidence="4 11" id="KW-0812">Transmembrane</keyword>
<keyword evidence="5 11" id="KW-0378">Hydrolase</keyword>
<dbReference type="FunFam" id="1.20.144.10:FF:000003">
    <property type="entry name" value="Dolichyldiphosphatase 1"/>
    <property type="match status" value="1"/>
</dbReference>
<dbReference type="InterPro" id="IPR039667">
    <property type="entry name" value="Dolichyldiphosphatase_PAP2"/>
</dbReference>
<evidence type="ECO:0000256" key="1">
    <source>
        <dbReference type="ARBA" id="ARBA00004477"/>
    </source>
</evidence>
<evidence type="ECO:0000256" key="2">
    <source>
        <dbReference type="ARBA" id="ARBA00004922"/>
    </source>
</evidence>
<gene>
    <name evidence="13" type="ORF">chiPu_0013005</name>
</gene>
<dbReference type="Gene3D" id="1.20.144.10">
    <property type="entry name" value="Phosphatidic acid phosphatase type 2/haloperoxidase"/>
    <property type="match status" value="1"/>
</dbReference>
<feature type="transmembrane region" description="Helical" evidence="11">
    <location>
        <begin position="168"/>
        <end position="185"/>
    </location>
</feature>
<dbReference type="GO" id="GO:0005789">
    <property type="term" value="C:endoplasmic reticulum membrane"/>
    <property type="evidence" value="ECO:0007669"/>
    <property type="project" value="UniProtKB-SubCell"/>
</dbReference>
<dbReference type="GO" id="GO:0047874">
    <property type="term" value="F:dolichyldiphosphatase activity"/>
    <property type="evidence" value="ECO:0007669"/>
    <property type="project" value="UniProtKB-UniRule"/>
</dbReference>
<dbReference type="InterPro" id="IPR036938">
    <property type="entry name" value="PAP2/HPO_sf"/>
</dbReference>
<dbReference type="GO" id="GO:0006487">
    <property type="term" value="P:protein N-linked glycosylation"/>
    <property type="evidence" value="ECO:0007669"/>
    <property type="project" value="UniProtKB-UniRule"/>
</dbReference>
<evidence type="ECO:0000259" key="12">
    <source>
        <dbReference type="SMART" id="SM00014"/>
    </source>
</evidence>
<dbReference type="OrthoDB" id="302705at2759"/>
<dbReference type="InterPro" id="IPR000326">
    <property type="entry name" value="PAP2/HPO"/>
</dbReference>
<evidence type="ECO:0000256" key="5">
    <source>
        <dbReference type="ARBA" id="ARBA00022801"/>
    </source>
</evidence>
<comment type="caution">
    <text evidence="13">The sequence shown here is derived from an EMBL/GenBank/DDBJ whole genome shotgun (WGS) entry which is preliminary data.</text>
</comment>
<dbReference type="GO" id="GO:0008610">
    <property type="term" value="P:lipid biosynthetic process"/>
    <property type="evidence" value="ECO:0007669"/>
    <property type="project" value="TreeGrafter"/>
</dbReference>
<dbReference type="UniPathway" id="UPA00378"/>
<dbReference type="Proteomes" id="UP000287033">
    <property type="component" value="Unassembled WGS sequence"/>
</dbReference>
<name>A0A401SVY1_CHIPU</name>
<evidence type="ECO:0000256" key="10">
    <source>
        <dbReference type="ARBA" id="ARBA00047349"/>
    </source>
</evidence>
<keyword evidence="7 11" id="KW-1133">Transmembrane helix</keyword>
<evidence type="ECO:0000313" key="13">
    <source>
        <dbReference type="EMBL" id="GCC34530.1"/>
    </source>
</evidence>
<protein>
    <recommendedName>
        <fullName evidence="11">Dolichyldiphosphatase</fullName>
        <ecNumber evidence="11">3.6.1.43</ecNumber>
    </recommendedName>
</protein>
<reference evidence="13 14" key="1">
    <citation type="journal article" date="2018" name="Nat. Ecol. Evol.">
        <title>Shark genomes provide insights into elasmobranch evolution and the origin of vertebrates.</title>
        <authorList>
            <person name="Hara Y"/>
            <person name="Yamaguchi K"/>
            <person name="Onimaru K"/>
            <person name="Kadota M"/>
            <person name="Koyanagi M"/>
            <person name="Keeley SD"/>
            <person name="Tatsumi K"/>
            <person name="Tanaka K"/>
            <person name="Motone F"/>
            <person name="Kageyama Y"/>
            <person name="Nozu R"/>
            <person name="Adachi N"/>
            <person name="Nishimura O"/>
            <person name="Nakagawa R"/>
            <person name="Tanegashima C"/>
            <person name="Kiyatake I"/>
            <person name="Matsumoto R"/>
            <person name="Murakumo K"/>
            <person name="Nishida K"/>
            <person name="Terakita A"/>
            <person name="Kuratani S"/>
            <person name="Sato K"/>
            <person name="Hyodo S Kuraku.S."/>
        </authorList>
    </citation>
    <scope>NUCLEOTIDE SEQUENCE [LARGE SCALE GENOMIC DNA]</scope>
</reference>
<comment type="subcellular location">
    <subcellularLocation>
        <location evidence="1 11">Endoplasmic reticulum membrane</location>
        <topology evidence="1 11">Multi-pass membrane protein</topology>
    </subcellularLocation>
</comment>
<dbReference type="SMART" id="SM00014">
    <property type="entry name" value="acidPPc"/>
    <property type="match status" value="1"/>
</dbReference>
<feature type="transmembrane region" description="Helical" evidence="11">
    <location>
        <begin position="109"/>
        <end position="125"/>
    </location>
</feature>
<evidence type="ECO:0000256" key="3">
    <source>
        <dbReference type="ARBA" id="ARBA00005518"/>
    </source>
</evidence>
<feature type="transmembrane region" description="Helical" evidence="11">
    <location>
        <begin position="35"/>
        <end position="56"/>
    </location>
</feature>
<dbReference type="CDD" id="cd03382">
    <property type="entry name" value="PAP2_dolichyldiphosphatase"/>
    <property type="match status" value="1"/>
</dbReference>
<dbReference type="SUPFAM" id="SSF48317">
    <property type="entry name" value="Acid phosphatase/Vanadium-dependent haloperoxidase"/>
    <property type="match status" value="1"/>
</dbReference>
<evidence type="ECO:0000256" key="11">
    <source>
        <dbReference type="RuleBase" id="RU367078"/>
    </source>
</evidence>
<feature type="transmembrane region" description="Helical" evidence="11">
    <location>
        <begin position="137"/>
        <end position="156"/>
    </location>
</feature>
<evidence type="ECO:0000256" key="4">
    <source>
        <dbReference type="ARBA" id="ARBA00022692"/>
    </source>
</evidence>
<proteinExistence type="inferred from homology"/>
<organism evidence="13 14">
    <name type="scientific">Chiloscyllium punctatum</name>
    <name type="common">Brownbanded bambooshark</name>
    <name type="synonym">Hemiscyllium punctatum</name>
    <dbReference type="NCBI Taxonomy" id="137246"/>
    <lineage>
        <taxon>Eukaryota</taxon>
        <taxon>Metazoa</taxon>
        <taxon>Chordata</taxon>
        <taxon>Craniata</taxon>
        <taxon>Vertebrata</taxon>
        <taxon>Chondrichthyes</taxon>
        <taxon>Elasmobranchii</taxon>
        <taxon>Galeomorphii</taxon>
        <taxon>Galeoidea</taxon>
        <taxon>Orectolobiformes</taxon>
        <taxon>Hemiscylliidae</taxon>
        <taxon>Chiloscyllium</taxon>
    </lineage>
</organism>
<dbReference type="OMA" id="VYATLIW"/>
<dbReference type="AlphaFoldDB" id="A0A401SVY1"/>
<feature type="domain" description="Phosphatidic acid phosphatase type 2/haloperoxidase" evidence="12">
    <location>
        <begin position="62"/>
        <end position="183"/>
    </location>
</feature>
<sequence length="241" mass="27973">MAAVAQCSVAVEKERWQPLSFTYVEYPPGDLTGKVLAYLSLVPVFILFGFITLIVFKRELHSISFLCGLVLNESFNWVIKNVIKEPRPCQGGHSNLFTEYGMPSSHSQFIWFFSIYSLLFLYLRMHQTNNARCLDLLWRHILSICLLAVAFLVSYSRVYLMYHSWSQVIYGVIAGAIMGAIWFIFTQEVLTPLFPRIASWPVSEFFLIRDTSLIPNILWFEYTVTRSEARNRQRKLGTKMQ</sequence>
<evidence type="ECO:0000256" key="8">
    <source>
        <dbReference type="ARBA" id="ARBA00023136"/>
    </source>
</evidence>
<keyword evidence="6 11" id="KW-0256">Endoplasmic reticulum</keyword>
<accession>A0A401SVY1</accession>
<comment type="catalytic activity">
    <reaction evidence="10 11">
        <text>a di-trans,poly-cis-dolichyl diphosphate + H2O = a di-trans,poly-cis-dolichyl phosphate + phosphate + H(+)</text>
        <dbReference type="Rhea" id="RHEA:14385"/>
        <dbReference type="Rhea" id="RHEA-COMP:19498"/>
        <dbReference type="Rhea" id="RHEA-COMP:19506"/>
        <dbReference type="ChEBI" id="CHEBI:15377"/>
        <dbReference type="ChEBI" id="CHEBI:15378"/>
        <dbReference type="ChEBI" id="CHEBI:43474"/>
        <dbReference type="ChEBI" id="CHEBI:57497"/>
        <dbReference type="ChEBI" id="CHEBI:57683"/>
        <dbReference type="EC" id="3.6.1.43"/>
    </reaction>
</comment>